<organism evidence="1 2">
    <name type="scientific">Armillaria gallica</name>
    <name type="common">Bulbous honey fungus</name>
    <name type="synonym">Armillaria bulbosa</name>
    <dbReference type="NCBI Taxonomy" id="47427"/>
    <lineage>
        <taxon>Eukaryota</taxon>
        <taxon>Fungi</taxon>
        <taxon>Dikarya</taxon>
        <taxon>Basidiomycota</taxon>
        <taxon>Agaricomycotina</taxon>
        <taxon>Agaricomycetes</taxon>
        <taxon>Agaricomycetidae</taxon>
        <taxon>Agaricales</taxon>
        <taxon>Marasmiineae</taxon>
        <taxon>Physalacriaceae</taxon>
        <taxon>Armillaria</taxon>
    </lineage>
</organism>
<accession>A0A2H3CUZ3</accession>
<protein>
    <submittedName>
        <fullName evidence="1">Uncharacterized protein</fullName>
    </submittedName>
</protein>
<evidence type="ECO:0000313" key="2">
    <source>
        <dbReference type="Proteomes" id="UP000217790"/>
    </source>
</evidence>
<keyword evidence="2" id="KW-1185">Reference proteome</keyword>
<dbReference type="InParanoid" id="A0A2H3CUZ3"/>
<dbReference type="AlphaFoldDB" id="A0A2H3CUZ3"/>
<name>A0A2H3CUZ3_ARMGA</name>
<evidence type="ECO:0000313" key="1">
    <source>
        <dbReference type="EMBL" id="PBK85650.1"/>
    </source>
</evidence>
<dbReference type="EMBL" id="KZ293689">
    <property type="protein sequence ID" value="PBK85650.1"/>
    <property type="molecule type" value="Genomic_DNA"/>
</dbReference>
<dbReference type="Proteomes" id="UP000217790">
    <property type="component" value="Unassembled WGS sequence"/>
</dbReference>
<reference evidence="2" key="1">
    <citation type="journal article" date="2017" name="Nat. Ecol. Evol.">
        <title>Genome expansion and lineage-specific genetic innovations in the forest pathogenic fungi Armillaria.</title>
        <authorList>
            <person name="Sipos G."/>
            <person name="Prasanna A.N."/>
            <person name="Walter M.C."/>
            <person name="O'Connor E."/>
            <person name="Balint B."/>
            <person name="Krizsan K."/>
            <person name="Kiss B."/>
            <person name="Hess J."/>
            <person name="Varga T."/>
            <person name="Slot J."/>
            <person name="Riley R."/>
            <person name="Boka B."/>
            <person name="Rigling D."/>
            <person name="Barry K."/>
            <person name="Lee J."/>
            <person name="Mihaltcheva S."/>
            <person name="LaButti K."/>
            <person name="Lipzen A."/>
            <person name="Waldron R."/>
            <person name="Moloney N.M."/>
            <person name="Sperisen C."/>
            <person name="Kredics L."/>
            <person name="Vagvoelgyi C."/>
            <person name="Patrignani A."/>
            <person name="Fitzpatrick D."/>
            <person name="Nagy I."/>
            <person name="Doyle S."/>
            <person name="Anderson J.B."/>
            <person name="Grigoriev I.V."/>
            <person name="Gueldener U."/>
            <person name="Muensterkoetter M."/>
            <person name="Nagy L.G."/>
        </authorList>
    </citation>
    <scope>NUCLEOTIDE SEQUENCE [LARGE SCALE GENOMIC DNA]</scope>
    <source>
        <strain evidence="2">Ar21-2</strain>
    </source>
</reference>
<gene>
    <name evidence="1" type="ORF">ARMGADRAFT_549110</name>
</gene>
<sequence length="229" mass="25011">MLPWTVARPKVRMLVERVEPFMPTSTGNSAISVPVILRMVGSQPWTISSGRQVVDGSRALLVFIQICDGERLFVPGNCIRGGSYFQTKGNPCQALPIPRRRDTILSSAREVTIIPPASEWAAVPCPECVPTSVHLSAERASWLLMTSLPLNSVARRIGRARGRLWSALFGELSRWRGDSWLFFSDNPCIVSCPGEESVVIGDLGRSSSSLTVSLHGARFGEGRRCVFGG</sequence>
<proteinExistence type="predicted"/>